<dbReference type="KEGG" id="bteq:G4P54_08805"/>
<dbReference type="Pfam" id="PF13413">
    <property type="entry name" value="HTH_25"/>
    <property type="match status" value="1"/>
</dbReference>
<dbReference type="CDD" id="cd00093">
    <property type="entry name" value="HTH_XRE"/>
    <property type="match status" value="1"/>
</dbReference>
<protein>
    <submittedName>
        <fullName evidence="4">Cell shape determination protein RodZ</fullName>
    </submittedName>
</protein>
<feature type="domain" description="HTH cro/C1-type" evidence="3">
    <location>
        <begin position="7"/>
        <end position="68"/>
    </location>
</feature>
<dbReference type="InterPro" id="IPR025194">
    <property type="entry name" value="RodZ-like_C"/>
</dbReference>
<keyword evidence="5" id="KW-1185">Reference proteome</keyword>
<dbReference type="PANTHER" id="PTHR34475:SF1">
    <property type="entry name" value="CYTOSKELETON PROTEIN RODZ"/>
    <property type="match status" value="1"/>
</dbReference>
<dbReference type="Pfam" id="PF13464">
    <property type="entry name" value="RodZ_C"/>
    <property type="match status" value="1"/>
</dbReference>
<gene>
    <name evidence="4" type="primary">rodZ</name>
    <name evidence="4" type="ORF">G4P54_08805</name>
</gene>
<dbReference type="GO" id="GO:0003677">
    <property type="term" value="F:DNA binding"/>
    <property type="evidence" value="ECO:0007669"/>
    <property type="project" value="InterPro"/>
</dbReference>
<proteinExistence type="predicted"/>
<keyword evidence="2" id="KW-0812">Transmembrane</keyword>
<dbReference type="InterPro" id="IPR001387">
    <property type="entry name" value="Cro/C1-type_HTH"/>
</dbReference>
<feature type="compositionally biased region" description="Polar residues" evidence="1">
    <location>
        <begin position="141"/>
        <end position="151"/>
    </location>
</feature>
<dbReference type="InterPro" id="IPR010982">
    <property type="entry name" value="Lambda_DNA-bd_dom_sf"/>
</dbReference>
<dbReference type="SMART" id="SM00530">
    <property type="entry name" value="HTH_XRE"/>
    <property type="match status" value="1"/>
</dbReference>
<feature type="region of interest" description="Disordered" evidence="1">
    <location>
        <begin position="136"/>
        <end position="197"/>
    </location>
</feature>
<evidence type="ECO:0000259" key="3">
    <source>
        <dbReference type="SMART" id="SM00530"/>
    </source>
</evidence>
<feature type="compositionally biased region" description="Basic and acidic residues" evidence="1">
    <location>
        <begin position="152"/>
        <end position="162"/>
    </location>
</feature>
<dbReference type="Gene3D" id="1.10.260.40">
    <property type="entry name" value="lambda repressor-like DNA-binding domains"/>
    <property type="match status" value="1"/>
</dbReference>
<evidence type="ECO:0000313" key="5">
    <source>
        <dbReference type="Proteomes" id="UP000501914"/>
    </source>
</evidence>
<feature type="transmembrane region" description="Helical" evidence="2">
    <location>
        <begin position="107"/>
        <end position="128"/>
    </location>
</feature>
<dbReference type="EMBL" id="CP048852">
    <property type="protein sequence ID" value="QIW79901.1"/>
    <property type="molecule type" value="Genomic_DNA"/>
</dbReference>
<dbReference type="SUPFAM" id="SSF47413">
    <property type="entry name" value="lambda repressor-like DNA-binding domains"/>
    <property type="match status" value="1"/>
</dbReference>
<dbReference type="PANTHER" id="PTHR34475">
    <property type="match status" value="1"/>
</dbReference>
<keyword evidence="2" id="KW-0472">Membrane</keyword>
<organism evidence="4 5">
    <name type="scientific">Bacillus tequilensis</name>
    <dbReference type="NCBI Taxonomy" id="227866"/>
    <lineage>
        <taxon>Bacteria</taxon>
        <taxon>Bacillati</taxon>
        <taxon>Bacillota</taxon>
        <taxon>Bacilli</taxon>
        <taxon>Bacillales</taxon>
        <taxon>Bacillaceae</taxon>
        <taxon>Bacillus</taxon>
    </lineage>
</organism>
<accession>A0A6H0WH78</accession>
<reference evidence="4 5" key="1">
    <citation type="submission" date="2020-02" db="EMBL/GenBank/DDBJ databases">
        <title>Genome sequencing, annotation and comparative genomic analysis of Bacillus tequilensis EA-CB0015, an effective biological control agent against Pseudocercospora fijiensis in banana plants.</title>
        <authorList>
            <person name="Cuellar-Gaviria T.Z."/>
            <person name="Ju K.-S."/>
            <person name="Villegas-Escobar V."/>
        </authorList>
    </citation>
    <scope>NUCLEOTIDE SEQUENCE [LARGE SCALE GENOMIC DNA]</scope>
    <source>
        <strain evidence="4 5">EA-CB0015</strain>
    </source>
</reference>
<evidence type="ECO:0000313" key="4">
    <source>
        <dbReference type="EMBL" id="QIW79901.1"/>
    </source>
</evidence>
<dbReference type="InterPro" id="IPR050400">
    <property type="entry name" value="Bact_Cytoskel_RodZ"/>
</dbReference>
<feature type="compositionally biased region" description="Basic and acidic residues" evidence="1">
    <location>
        <begin position="170"/>
        <end position="195"/>
    </location>
</feature>
<dbReference type="Proteomes" id="UP000501914">
    <property type="component" value="Chromosome"/>
</dbReference>
<name>A0A6H0WH78_9BACI</name>
<evidence type="ECO:0000256" key="2">
    <source>
        <dbReference type="SAM" id="Phobius"/>
    </source>
</evidence>
<dbReference type="RefSeq" id="WP_167872388.1">
    <property type="nucleotide sequence ID" value="NZ_CP048852.1"/>
</dbReference>
<evidence type="ECO:0000256" key="1">
    <source>
        <dbReference type="SAM" id="MobiDB-lite"/>
    </source>
</evidence>
<keyword evidence="2" id="KW-1133">Transmembrane helix</keyword>
<dbReference type="AlphaFoldDB" id="A0A6H0WH78"/>
<sequence length="302" mass="34092">MTELGIRLKEAREEKAMSLDDLQAATKIQKRYLTALEEGNYDIIPGKFYVRAFIKQYAEAVGLDADQLFEEHKKDIPNTYHDDVSEKISGMNLQKEMPKPASKALELLPTILVILGVIVVIAIVYAIIQFANHKNSDDHNAASQKSITQSESKYEIPKDSTLKENQNNSSEKETDTKKETKNDKKEENDSDKLEIKAAGTEGSLTTYEVSGTDKIELELKALDSSWIRVRDENSSSLKEGTLKKDETYKKDITDQKQVDIRTGYAPNLKIKINGKVLSYELDPKKVMAQTIKIVNKKEEKSS</sequence>